<organism evidence="7 8">
    <name type="scientific">Romboutsia lituseburensis DSM 797</name>
    <dbReference type="NCBI Taxonomy" id="1121325"/>
    <lineage>
        <taxon>Bacteria</taxon>
        <taxon>Bacillati</taxon>
        <taxon>Bacillota</taxon>
        <taxon>Clostridia</taxon>
        <taxon>Peptostreptococcales</taxon>
        <taxon>Peptostreptococcaceae</taxon>
        <taxon>Romboutsia</taxon>
    </lineage>
</organism>
<keyword evidence="3 5" id="KW-1133">Transmembrane helix</keyword>
<evidence type="ECO:0000259" key="6">
    <source>
        <dbReference type="Pfam" id="PF13515"/>
    </source>
</evidence>
<keyword evidence="2 5" id="KW-0812">Transmembrane</keyword>
<keyword evidence="8" id="KW-1185">Reference proteome</keyword>
<feature type="transmembrane region" description="Helical" evidence="5">
    <location>
        <begin position="342"/>
        <end position="362"/>
    </location>
</feature>
<protein>
    <submittedName>
        <fullName evidence="7">Fusaric acid resistance protein-like</fullName>
    </submittedName>
</protein>
<dbReference type="GO" id="GO:0016020">
    <property type="term" value="C:membrane"/>
    <property type="evidence" value="ECO:0007669"/>
    <property type="project" value="UniProtKB-SubCell"/>
</dbReference>
<keyword evidence="4 5" id="KW-0472">Membrane</keyword>
<feature type="domain" description="Integral membrane bound transporter" evidence="6">
    <location>
        <begin position="355"/>
        <end position="475"/>
    </location>
</feature>
<dbReference type="STRING" id="1121325.SAMN04515677_101425"/>
<dbReference type="RefSeq" id="WP_092722375.1">
    <property type="nucleotide sequence ID" value="NZ_FNGW01000001.1"/>
</dbReference>
<dbReference type="EMBL" id="FNGW01000001">
    <property type="protein sequence ID" value="SDL29906.1"/>
    <property type="molecule type" value="Genomic_DNA"/>
</dbReference>
<feature type="transmembrane region" description="Helical" evidence="5">
    <location>
        <begin position="393"/>
        <end position="409"/>
    </location>
</feature>
<accession>A0A1G9IY07</accession>
<evidence type="ECO:0000313" key="7">
    <source>
        <dbReference type="EMBL" id="SDL29906.1"/>
    </source>
</evidence>
<sequence>MKKLIMSKTLIFLFVFSFINVFIKFFGGSNTLIGVTVVTAMLMFLERDLTIEPIKNTFKLLGINVFLGVLSFLAVQNIGLGVVANFTALFVVGYLFTYDLKRPMYIAFGLQYLFMVGSPVSANEFPVRLLSLAFGALCIMIPQFLVNKNKLEKSSKKIFISTSEDILTKIRNIKENKNIEEINLKIENNINSLKKMLYDNRKDEFYLNDSAIDILNMGLSLERISLILDNYYDKKMNNNASDLNNKNQEICLDIMESEIKKLKLYIEKEELIEYDINLDEIEDINLCEFYIVLNNIHDYFDEYKKRKNTKSEKLYTGNLQIPSNFKISNIHMRGLSKESIRFSYAIKVALAGAISGFIMDYFNLSEGRWIMFTIFSVIQPYSENCIIKSKKRIQGTLVGGTMIFILFSIIKDPSARGIIIVLAGYLGSYTTDYRDSMIFNTMSAIGSAAMIGSVSILFINRILFVLLGIAIGLVVNKFILPYDIKKGYKYLVDMYERVNLEMIEEINLCIKSKHNNYKMKNLLLVPGLIEDRMSLMGINDKEQKHFIKEQKHLTSSIYNLYVNIATNKIKDNDFNEMLKESNCISECEEVKDVIIDSIKNTEDIGTKVACKNLLQILNSLNNKEQKITV</sequence>
<feature type="transmembrane region" description="Helical" evidence="5">
    <location>
        <begin position="103"/>
        <end position="121"/>
    </location>
</feature>
<feature type="transmembrane region" description="Helical" evidence="5">
    <location>
        <begin position="438"/>
        <end position="456"/>
    </location>
</feature>
<evidence type="ECO:0000256" key="3">
    <source>
        <dbReference type="ARBA" id="ARBA00022989"/>
    </source>
</evidence>
<dbReference type="AlphaFoldDB" id="A0A1G9IY07"/>
<gene>
    <name evidence="7" type="ORF">SAMN04515677_101425</name>
</gene>
<dbReference type="Proteomes" id="UP000199068">
    <property type="component" value="Unassembled WGS sequence"/>
</dbReference>
<dbReference type="InterPro" id="IPR049453">
    <property type="entry name" value="Memb_transporter_dom"/>
</dbReference>
<dbReference type="Pfam" id="PF13515">
    <property type="entry name" value="FUSC_2"/>
    <property type="match status" value="1"/>
</dbReference>
<evidence type="ECO:0000256" key="4">
    <source>
        <dbReference type="ARBA" id="ARBA00023136"/>
    </source>
</evidence>
<evidence type="ECO:0000256" key="1">
    <source>
        <dbReference type="ARBA" id="ARBA00004141"/>
    </source>
</evidence>
<feature type="transmembrane region" description="Helical" evidence="5">
    <location>
        <begin position="127"/>
        <end position="146"/>
    </location>
</feature>
<feature type="transmembrane region" description="Helical" evidence="5">
    <location>
        <begin position="12"/>
        <end position="45"/>
    </location>
</feature>
<comment type="subcellular location">
    <subcellularLocation>
        <location evidence="1">Membrane</location>
        <topology evidence="1">Multi-pass membrane protein</topology>
    </subcellularLocation>
</comment>
<proteinExistence type="predicted"/>
<reference evidence="7 8" key="1">
    <citation type="submission" date="2016-10" db="EMBL/GenBank/DDBJ databases">
        <authorList>
            <person name="de Groot N.N."/>
        </authorList>
    </citation>
    <scope>NUCLEOTIDE SEQUENCE [LARGE SCALE GENOMIC DNA]</scope>
    <source>
        <strain evidence="7 8">DSM 797</strain>
    </source>
</reference>
<evidence type="ECO:0000256" key="5">
    <source>
        <dbReference type="SAM" id="Phobius"/>
    </source>
</evidence>
<feature type="transmembrane region" description="Helical" evidence="5">
    <location>
        <begin position="462"/>
        <end position="480"/>
    </location>
</feature>
<evidence type="ECO:0000256" key="2">
    <source>
        <dbReference type="ARBA" id="ARBA00022692"/>
    </source>
</evidence>
<feature type="transmembrane region" description="Helical" evidence="5">
    <location>
        <begin position="65"/>
        <end position="96"/>
    </location>
</feature>
<evidence type="ECO:0000313" key="8">
    <source>
        <dbReference type="Proteomes" id="UP000199068"/>
    </source>
</evidence>
<name>A0A1G9IY07_9FIRM</name>